<evidence type="ECO:0000256" key="4">
    <source>
        <dbReference type="ARBA" id="ARBA00022630"/>
    </source>
</evidence>
<dbReference type="PRINTS" id="PR00420">
    <property type="entry name" value="RNGMNOXGNASE"/>
</dbReference>
<keyword evidence="4" id="KW-0285">Flavoprotein</keyword>
<dbReference type="SUPFAM" id="SSF51905">
    <property type="entry name" value="FAD/NAD(P)-binding domain"/>
    <property type="match status" value="1"/>
</dbReference>
<evidence type="ECO:0000256" key="7">
    <source>
        <dbReference type="ARBA" id="ARBA00023033"/>
    </source>
</evidence>
<evidence type="ECO:0000256" key="6">
    <source>
        <dbReference type="ARBA" id="ARBA00023002"/>
    </source>
</evidence>
<dbReference type="Pfam" id="PF01494">
    <property type="entry name" value="FAD_binding_3"/>
    <property type="match status" value="1"/>
</dbReference>
<dbReference type="NCBIfam" id="TIGR01988">
    <property type="entry name" value="Ubi-OHases"/>
    <property type="match status" value="1"/>
</dbReference>
<comment type="cofactor">
    <cofactor evidence="1">
        <name>FAD</name>
        <dbReference type="ChEBI" id="CHEBI:57692"/>
    </cofactor>
</comment>
<evidence type="ECO:0000256" key="3">
    <source>
        <dbReference type="ARBA" id="ARBA00005349"/>
    </source>
</evidence>
<dbReference type="UniPathway" id="UPA00232"/>
<evidence type="ECO:0000256" key="1">
    <source>
        <dbReference type="ARBA" id="ARBA00001974"/>
    </source>
</evidence>
<name>A0A853G0U6_9BURK</name>
<dbReference type="AlphaFoldDB" id="A0A853G0U6"/>
<keyword evidence="6" id="KW-0560">Oxidoreductase</keyword>
<dbReference type="InterPro" id="IPR010971">
    <property type="entry name" value="UbiH/COQ6"/>
</dbReference>
<dbReference type="Gene3D" id="3.50.50.60">
    <property type="entry name" value="FAD/NAD(P)-binding domain"/>
    <property type="match status" value="2"/>
</dbReference>
<feature type="domain" description="FAD-binding" evidence="8">
    <location>
        <begin position="6"/>
        <end position="339"/>
    </location>
</feature>
<keyword evidence="7 9" id="KW-0503">Monooxygenase</keyword>
<dbReference type="InterPro" id="IPR002938">
    <property type="entry name" value="FAD-bd"/>
</dbReference>
<gene>
    <name evidence="9" type="ORF">H0A72_11370</name>
</gene>
<dbReference type="GO" id="GO:0016705">
    <property type="term" value="F:oxidoreductase activity, acting on paired donors, with incorporation or reduction of molecular oxygen"/>
    <property type="evidence" value="ECO:0007669"/>
    <property type="project" value="InterPro"/>
</dbReference>
<dbReference type="EMBL" id="JACCEM010000005">
    <property type="protein sequence ID" value="NYT49909.1"/>
    <property type="molecule type" value="Genomic_DNA"/>
</dbReference>
<dbReference type="PANTHER" id="PTHR43876">
    <property type="entry name" value="UBIQUINONE BIOSYNTHESIS MONOOXYGENASE COQ6, MITOCHONDRIAL"/>
    <property type="match status" value="1"/>
</dbReference>
<organism evidence="9 10">
    <name type="scientific">Parapusillimonas granuli</name>
    <dbReference type="NCBI Taxonomy" id="380911"/>
    <lineage>
        <taxon>Bacteria</taxon>
        <taxon>Pseudomonadati</taxon>
        <taxon>Pseudomonadota</taxon>
        <taxon>Betaproteobacteria</taxon>
        <taxon>Burkholderiales</taxon>
        <taxon>Alcaligenaceae</taxon>
        <taxon>Parapusillimonas</taxon>
    </lineage>
</organism>
<evidence type="ECO:0000256" key="2">
    <source>
        <dbReference type="ARBA" id="ARBA00004749"/>
    </source>
</evidence>
<dbReference type="InterPro" id="IPR036188">
    <property type="entry name" value="FAD/NAD-bd_sf"/>
</dbReference>
<sequence length="390" mass="41718">MKKESILVCGTGIAGLATALGLGRAGFDAALLGPRGMREFPSGDVYCPRVYAISAASQAFLAGLGVWDMMDERRLTRIDTMEVYGDASGAVTLHAWQAAEPALAWIVESSEMERALQQALRVYGIPWHTHKFDRLEAGRVHTDEGAVLRADLLVGADGARSALRHAAGIPHHSRPYGDTGVVVHLTSELPHQNIAVQWFTGDSILALLPMPDTAEGHQVSMVWSMPEAAAQALLALPEPVQRQKLESDLAAATGGRLGRLAVRSPMFGFPLFIEHSGMVAPSVALVGDAAHRVHPLAGQGLNLGLGDVQALLRVLASKEPYRKAGDPRVLSRYRRARAEPILAMRLATDGLHGLFAARSAPAVWARNLGMACVDRLPLAKRFLISGAAGR</sequence>
<dbReference type="InterPro" id="IPR018168">
    <property type="entry name" value="Ubi_Hdrlase_CS"/>
</dbReference>
<evidence type="ECO:0000313" key="10">
    <source>
        <dbReference type="Proteomes" id="UP000559809"/>
    </source>
</evidence>
<keyword evidence="5" id="KW-0274">FAD</keyword>
<dbReference type="RefSeq" id="WP_180155311.1">
    <property type="nucleotide sequence ID" value="NZ_JACCEM010000005.1"/>
</dbReference>
<dbReference type="PANTHER" id="PTHR43876:SF7">
    <property type="entry name" value="UBIQUINONE BIOSYNTHESIS MONOOXYGENASE COQ6, MITOCHONDRIAL"/>
    <property type="match status" value="1"/>
</dbReference>
<evidence type="ECO:0000259" key="8">
    <source>
        <dbReference type="Pfam" id="PF01494"/>
    </source>
</evidence>
<comment type="pathway">
    <text evidence="2">Cofactor biosynthesis; ubiquinone biosynthesis.</text>
</comment>
<reference evidence="9 10" key="1">
    <citation type="submission" date="2020-07" db="EMBL/GenBank/DDBJ databases">
        <title>Taxonomic revisions and descriptions of new bacterial species based on genomic comparisons in the high-G+C-content subgroup of the family Alcaligenaceae.</title>
        <authorList>
            <person name="Szabo A."/>
            <person name="Felfoldi T."/>
        </authorList>
    </citation>
    <scope>NUCLEOTIDE SEQUENCE [LARGE SCALE GENOMIC DNA]</scope>
    <source>
        <strain evidence="9 10">LMG 24012</strain>
    </source>
</reference>
<comment type="similarity">
    <text evidence="3">Belongs to the UbiH/COQ6 family.</text>
</comment>
<dbReference type="GO" id="GO:0006744">
    <property type="term" value="P:ubiquinone biosynthetic process"/>
    <property type="evidence" value="ECO:0007669"/>
    <property type="project" value="UniProtKB-UniPathway"/>
</dbReference>
<dbReference type="GO" id="GO:0004497">
    <property type="term" value="F:monooxygenase activity"/>
    <property type="evidence" value="ECO:0007669"/>
    <property type="project" value="UniProtKB-KW"/>
</dbReference>
<dbReference type="Proteomes" id="UP000559809">
    <property type="component" value="Unassembled WGS sequence"/>
</dbReference>
<dbReference type="GO" id="GO:0071949">
    <property type="term" value="F:FAD binding"/>
    <property type="evidence" value="ECO:0007669"/>
    <property type="project" value="InterPro"/>
</dbReference>
<keyword evidence="10" id="KW-1185">Reference proteome</keyword>
<dbReference type="InterPro" id="IPR051205">
    <property type="entry name" value="UbiH/COQ6_monooxygenase"/>
</dbReference>
<evidence type="ECO:0000313" key="9">
    <source>
        <dbReference type="EMBL" id="NYT49909.1"/>
    </source>
</evidence>
<accession>A0A853G0U6</accession>
<dbReference type="PROSITE" id="PS01304">
    <property type="entry name" value="UBIH"/>
    <property type="match status" value="1"/>
</dbReference>
<proteinExistence type="inferred from homology"/>
<comment type="caution">
    <text evidence="9">The sequence shown here is derived from an EMBL/GenBank/DDBJ whole genome shotgun (WGS) entry which is preliminary data.</text>
</comment>
<evidence type="ECO:0000256" key="5">
    <source>
        <dbReference type="ARBA" id="ARBA00022827"/>
    </source>
</evidence>
<protein>
    <submittedName>
        <fullName evidence="9">FAD-dependent monooxygenase</fullName>
    </submittedName>
</protein>